<accession>A0A2K3QAA7</accession>
<comment type="caution">
    <text evidence="1">The sequence shown here is derived from an EMBL/GenBank/DDBJ whole genome shotgun (WGS) entry which is preliminary data.</text>
</comment>
<reference evidence="1 2" key="1">
    <citation type="submission" date="2017-08" db="EMBL/GenBank/DDBJ databases">
        <title>Harnessing the power of phylogenomics to disentangle the directionality and signatures of interkingdom host jumping in the parasitic fungal genus Tolypocladium.</title>
        <authorList>
            <person name="Quandt C.A."/>
            <person name="Patterson W."/>
            <person name="Spatafora J.W."/>
        </authorList>
    </citation>
    <scope>NUCLEOTIDE SEQUENCE [LARGE SCALE GENOMIC DNA]</scope>
    <source>
        <strain evidence="1 2">CBS 113982</strain>
    </source>
</reference>
<evidence type="ECO:0000313" key="2">
    <source>
        <dbReference type="Proteomes" id="UP000236621"/>
    </source>
</evidence>
<dbReference type="EMBL" id="NRSZ01000885">
    <property type="protein sequence ID" value="PNY24434.1"/>
    <property type="molecule type" value="Genomic_DNA"/>
</dbReference>
<evidence type="ECO:0000313" key="1">
    <source>
        <dbReference type="EMBL" id="PNY24434.1"/>
    </source>
</evidence>
<proteinExistence type="predicted"/>
<protein>
    <submittedName>
        <fullName evidence="1">Uncharacterized protein</fullName>
    </submittedName>
</protein>
<name>A0A2K3QAA7_9HYPO</name>
<dbReference type="AlphaFoldDB" id="A0A2K3QAA7"/>
<gene>
    <name evidence="1" type="ORF">TCAP_05640</name>
</gene>
<organism evidence="1 2">
    <name type="scientific">Tolypocladium capitatum</name>
    <dbReference type="NCBI Taxonomy" id="45235"/>
    <lineage>
        <taxon>Eukaryota</taxon>
        <taxon>Fungi</taxon>
        <taxon>Dikarya</taxon>
        <taxon>Ascomycota</taxon>
        <taxon>Pezizomycotina</taxon>
        <taxon>Sordariomycetes</taxon>
        <taxon>Hypocreomycetidae</taxon>
        <taxon>Hypocreales</taxon>
        <taxon>Ophiocordycipitaceae</taxon>
        <taxon>Tolypocladium</taxon>
    </lineage>
</organism>
<sequence length="274" mass="30298">MVYAGKPPRGCQMRGIRSIKGRRPDAVRTPQCDETKPACKQCARLGRQYPGYRDVTVQERGGPEALRFFYIARPPRRRDHIRCTHRGCDSACPGQRPAQLKSKTGLNLFMTLGGFAKHRELGDRARLSGFPCGEDGADKSLAGYFLFWPLTYMQRQDYLTDCSVYGPRVDSSTSETSSVSDTRTCSRRYESKAPCLLHSSVASFFHVRTHKPPSWILGAVDALAGRATLIVPVDKTNLPAGLSAGAAMPPERSSFQSPAEKQEAAFRKEILAPN</sequence>
<dbReference type="Proteomes" id="UP000236621">
    <property type="component" value="Unassembled WGS sequence"/>
</dbReference>
<dbReference type="OrthoDB" id="39175at2759"/>
<dbReference type="STRING" id="45235.A0A2K3QAA7"/>
<keyword evidence="2" id="KW-1185">Reference proteome</keyword>